<sequence length="455" mass="50381">MEIKLSTIQARVIGCMLEKEVTTPDQYPLSLNSLTNACNQKSSREPVMSLSEGEVQHTLNELTEQRLVMIDEGVSGRVSKYRHRFCNTAFGSLQFTEQEKAIICITLLRGAQSIGELKTRTSRLATFNDIQQIEQSLDKLQEKGHIAKLAKEVGKRDHRYANLLTDEPVTDLAENTALSLTHTIIKEMRVQPNINADFEIKRRTDFIKTKLLQSNTKSLVLGISGGVDSSTCGRLCQLAIDELNAEKFTDQYQFIAMRLPYGIQADEDEAQLAIDFIKPSSCVTVNIKDGADGIHNEALEALTKAGLQQPNETAIDFVKGNVKARQRMAAQYEIAGLTGGLVVGTDHSAENITGFYTKFGDGACDLAPLFGLSKRQVRLLALTLGAPDLLVNKVPTADLECDKPGLADEDALGMSYNQIDDFLEGKSVDKEIEEKLIAIYQRTQHKRQPIPTIYD</sequence>
<protein>
    <recommendedName>
        <fullName evidence="12 13">NH(3)-dependent NAD(+) synthetase</fullName>
        <ecNumber evidence="11 13">6.3.1.5</ecNumber>
    </recommendedName>
</protein>
<dbReference type="InterPro" id="IPR036390">
    <property type="entry name" value="WH_DNA-bd_sf"/>
</dbReference>
<dbReference type="Gene3D" id="1.10.10.10">
    <property type="entry name" value="Winged helix-like DNA-binding domain superfamily/Winged helix DNA-binding domain"/>
    <property type="match status" value="2"/>
</dbReference>
<dbReference type="Proteomes" id="UP000198862">
    <property type="component" value="Unassembled WGS sequence"/>
</dbReference>
<feature type="binding site" evidence="13">
    <location>
        <begin position="222"/>
        <end position="229"/>
    </location>
    <ligand>
        <name>ATP</name>
        <dbReference type="ChEBI" id="CHEBI:30616"/>
    </ligand>
</feature>
<evidence type="ECO:0000256" key="9">
    <source>
        <dbReference type="ARBA" id="ARBA00051206"/>
    </source>
</evidence>
<dbReference type="HAMAP" id="MF_01584">
    <property type="entry name" value="UPF0502"/>
    <property type="match status" value="1"/>
</dbReference>
<dbReference type="NCBIfam" id="TIGR00552">
    <property type="entry name" value="nadE"/>
    <property type="match status" value="1"/>
</dbReference>
<feature type="binding site" evidence="13">
    <location>
        <position position="228"/>
    </location>
    <ligand>
        <name>Mg(2+)</name>
        <dbReference type="ChEBI" id="CHEBI:18420"/>
    </ligand>
</feature>
<evidence type="ECO:0000256" key="11">
    <source>
        <dbReference type="ARBA" id="ARBA00066987"/>
    </source>
</evidence>
<dbReference type="GO" id="GO:0009435">
    <property type="term" value="P:NAD+ biosynthetic process"/>
    <property type="evidence" value="ECO:0007669"/>
    <property type="project" value="UniProtKB-UniRule"/>
</dbReference>
<dbReference type="InterPro" id="IPR003694">
    <property type="entry name" value="NAD_synthase"/>
</dbReference>
<dbReference type="HAMAP" id="MF_00193">
    <property type="entry name" value="NadE_ammonia_dep"/>
    <property type="match status" value="1"/>
</dbReference>
<dbReference type="AlphaFoldDB" id="A0A1I1MHH8"/>
<dbReference type="InterPro" id="IPR022926">
    <property type="entry name" value="NH(3)-dep_NAD(+)_synth"/>
</dbReference>
<evidence type="ECO:0000256" key="16">
    <source>
        <dbReference type="RuleBase" id="RU003812"/>
    </source>
</evidence>
<evidence type="ECO:0000256" key="7">
    <source>
        <dbReference type="ARBA" id="ARBA00022842"/>
    </source>
</evidence>
<keyword evidence="6 13" id="KW-0067">ATP-binding</keyword>
<dbReference type="SUPFAM" id="SSF46785">
    <property type="entry name" value="Winged helix' DNA-binding domain"/>
    <property type="match status" value="2"/>
</dbReference>
<comment type="function">
    <text evidence="10 13">Catalyzes the ATP-dependent amidation of deamido-NAD to form NAD. Uses ammonia as a nitrogen source.</text>
</comment>
<evidence type="ECO:0000256" key="4">
    <source>
        <dbReference type="ARBA" id="ARBA00022723"/>
    </source>
</evidence>
<dbReference type="CDD" id="cd00553">
    <property type="entry name" value="NAD_synthase"/>
    <property type="match status" value="1"/>
</dbReference>
<dbReference type="GO" id="GO:0005737">
    <property type="term" value="C:cytoplasm"/>
    <property type="evidence" value="ECO:0007669"/>
    <property type="project" value="InterPro"/>
</dbReference>
<dbReference type="GO" id="GO:0004359">
    <property type="term" value="F:glutaminase activity"/>
    <property type="evidence" value="ECO:0007669"/>
    <property type="project" value="InterPro"/>
</dbReference>
<evidence type="ECO:0000313" key="19">
    <source>
        <dbReference type="Proteomes" id="UP000198862"/>
    </source>
</evidence>
<evidence type="ECO:0000256" key="15">
    <source>
        <dbReference type="RuleBase" id="RU003811"/>
    </source>
</evidence>
<dbReference type="Pfam" id="PF02540">
    <property type="entry name" value="NAD_synthase"/>
    <property type="match status" value="1"/>
</dbReference>
<evidence type="ECO:0000313" key="18">
    <source>
        <dbReference type="EMBL" id="SFC82093.1"/>
    </source>
</evidence>
<evidence type="ECO:0000256" key="3">
    <source>
        <dbReference type="ARBA" id="ARBA00022598"/>
    </source>
</evidence>
<keyword evidence="7 13" id="KW-0460">Magnesium</keyword>
<dbReference type="InterPro" id="IPR014729">
    <property type="entry name" value="Rossmann-like_a/b/a_fold"/>
</dbReference>
<evidence type="ECO:0000256" key="5">
    <source>
        <dbReference type="ARBA" id="ARBA00022741"/>
    </source>
</evidence>
<dbReference type="PANTHER" id="PTHR38768">
    <property type="entry name" value="UPF0502 PROTEIN YCEH"/>
    <property type="match status" value="1"/>
</dbReference>
<feature type="binding site" evidence="13">
    <location>
        <position position="396"/>
    </location>
    <ligand>
        <name>ATP</name>
        <dbReference type="ChEBI" id="CHEBI:30616"/>
    </ligand>
</feature>
<dbReference type="GO" id="GO:0008795">
    <property type="term" value="F:NAD+ synthase activity"/>
    <property type="evidence" value="ECO:0007669"/>
    <property type="project" value="UniProtKB-UniRule"/>
</dbReference>
<feature type="binding site" evidence="13">
    <location>
        <position position="365"/>
    </location>
    <ligand>
        <name>deamido-NAD(+)</name>
        <dbReference type="ChEBI" id="CHEBI:58437"/>
        <note>ligand shared between two neighboring subunits</note>
    </ligand>
</feature>
<evidence type="ECO:0000256" key="10">
    <source>
        <dbReference type="ARBA" id="ARBA00055966"/>
    </source>
</evidence>
<gene>
    <name evidence="13" type="primary">nadE</name>
    <name evidence="18" type="ORF">SAMN02745724_02624</name>
</gene>
<dbReference type="NCBIfam" id="NF001979">
    <property type="entry name" value="PRK00768.1"/>
    <property type="match status" value="1"/>
</dbReference>
<dbReference type="InterPro" id="IPR007432">
    <property type="entry name" value="DUF480"/>
</dbReference>
<comment type="catalytic activity">
    <reaction evidence="9 13 16">
        <text>deamido-NAD(+) + NH4(+) + ATP = AMP + diphosphate + NAD(+) + H(+)</text>
        <dbReference type="Rhea" id="RHEA:21188"/>
        <dbReference type="ChEBI" id="CHEBI:15378"/>
        <dbReference type="ChEBI" id="CHEBI:28938"/>
        <dbReference type="ChEBI" id="CHEBI:30616"/>
        <dbReference type="ChEBI" id="CHEBI:33019"/>
        <dbReference type="ChEBI" id="CHEBI:57540"/>
        <dbReference type="ChEBI" id="CHEBI:58437"/>
        <dbReference type="ChEBI" id="CHEBI:456215"/>
        <dbReference type="EC" id="6.3.1.5"/>
    </reaction>
</comment>
<accession>A0A1I1MHH8</accession>
<dbReference type="OrthoDB" id="3266517at2"/>
<feature type="binding site" description="in other chain" evidence="13">
    <location>
        <begin position="445"/>
        <end position="446"/>
    </location>
    <ligand>
        <name>deamido-NAD(+)</name>
        <dbReference type="ChEBI" id="CHEBI:58437"/>
        <note>ligand shared between two neighboring subunits</note>
    </ligand>
</feature>
<feature type="binding site" evidence="13">
    <location>
        <position position="350"/>
    </location>
    <ligand>
        <name>Mg(2+)</name>
        <dbReference type="ChEBI" id="CHEBI:18420"/>
    </ligand>
</feature>
<comment type="similarity">
    <text evidence="1 13 15">Belongs to the NAD synthetase family.</text>
</comment>
<keyword evidence="3 13" id="KW-0436">Ligase</keyword>
<evidence type="ECO:0000256" key="2">
    <source>
        <dbReference type="ARBA" id="ARBA00011738"/>
    </source>
</evidence>
<dbReference type="EMBL" id="FOLO01000019">
    <property type="protein sequence ID" value="SFC82093.1"/>
    <property type="molecule type" value="Genomic_DNA"/>
</dbReference>
<dbReference type="STRING" id="1123010.SAMN02745724_02624"/>
<keyword evidence="19" id="KW-1185">Reference proteome</keyword>
<organism evidence="18 19">
    <name type="scientific">Pseudoalteromonas denitrificans DSM 6059</name>
    <dbReference type="NCBI Taxonomy" id="1123010"/>
    <lineage>
        <taxon>Bacteria</taxon>
        <taxon>Pseudomonadati</taxon>
        <taxon>Pseudomonadota</taxon>
        <taxon>Gammaproteobacteria</taxon>
        <taxon>Alteromonadales</taxon>
        <taxon>Pseudoalteromonadaceae</taxon>
        <taxon>Pseudoalteromonas</taxon>
    </lineage>
</organism>
<dbReference type="PANTHER" id="PTHR38768:SF1">
    <property type="entry name" value="UPF0502 PROTEIN YCEH"/>
    <property type="match status" value="1"/>
</dbReference>
<dbReference type="FunFam" id="3.40.50.620:FF:000015">
    <property type="entry name" value="NH(3)-dependent NAD(+) synthetase"/>
    <property type="match status" value="1"/>
</dbReference>
<dbReference type="SUPFAM" id="SSF52402">
    <property type="entry name" value="Adenine nucleotide alpha hydrolases-like"/>
    <property type="match status" value="1"/>
</dbReference>
<keyword evidence="4 13" id="KW-0479">Metal-binding</keyword>
<feature type="binding site" description="in other chain" evidence="13">
    <location>
        <position position="358"/>
    </location>
    <ligand>
        <name>deamido-NAD(+)</name>
        <dbReference type="ChEBI" id="CHEBI:58437"/>
        <note>ligand shared between two neighboring subunits</note>
    </ligand>
</feature>
<evidence type="ECO:0000256" key="14">
    <source>
        <dbReference type="HAMAP-Rule" id="MF_01584"/>
    </source>
</evidence>
<dbReference type="EC" id="6.3.1.5" evidence="11 13"/>
<evidence type="ECO:0000256" key="6">
    <source>
        <dbReference type="ARBA" id="ARBA00022840"/>
    </source>
</evidence>
<dbReference type="Gene3D" id="3.40.50.620">
    <property type="entry name" value="HUPs"/>
    <property type="match status" value="1"/>
</dbReference>
<keyword evidence="5 13" id="KW-0547">Nucleotide-binding</keyword>
<evidence type="ECO:0000256" key="8">
    <source>
        <dbReference type="ARBA" id="ARBA00023027"/>
    </source>
</evidence>
<feature type="binding site" evidence="13">
    <location>
        <position position="374"/>
    </location>
    <ligand>
        <name>ATP</name>
        <dbReference type="ChEBI" id="CHEBI:30616"/>
    </ligand>
</feature>
<comment type="subunit">
    <text evidence="2 13">Homodimer.</text>
</comment>
<dbReference type="GO" id="GO:0005524">
    <property type="term" value="F:ATP binding"/>
    <property type="evidence" value="ECO:0007669"/>
    <property type="project" value="UniProtKB-UniRule"/>
</dbReference>
<evidence type="ECO:0000256" key="13">
    <source>
        <dbReference type="HAMAP-Rule" id="MF_00193"/>
    </source>
</evidence>
<dbReference type="UniPathway" id="UPA00253">
    <property type="reaction ID" value="UER00333"/>
</dbReference>
<comment type="pathway">
    <text evidence="13">Cofactor biosynthesis; NAD(+) biosynthesis; NAD(+) from deamido-NAD(+) (ammonia route): step 1/1.</text>
</comment>
<evidence type="ECO:0000256" key="1">
    <source>
        <dbReference type="ARBA" id="ARBA00005859"/>
    </source>
</evidence>
<comment type="similarity">
    <text evidence="14">Belongs to the UPF0502 family.</text>
</comment>
<name>A0A1I1MHH8_9GAMM</name>
<dbReference type="GO" id="GO:0046872">
    <property type="term" value="F:metal ion binding"/>
    <property type="evidence" value="ECO:0007669"/>
    <property type="project" value="UniProtKB-KW"/>
</dbReference>
<dbReference type="Pfam" id="PF04337">
    <property type="entry name" value="DUF480"/>
    <property type="match status" value="1"/>
</dbReference>
<dbReference type="InterPro" id="IPR036388">
    <property type="entry name" value="WH-like_DNA-bd_sf"/>
</dbReference>
<dbReference type="InterPro" id="IPR022310">
    <property type="entry name" value="NAD/GMP_synthase"/>
</dbReference>
<dbReference type="GO" id="GO:0003952">
    <property type="term" value="F:NAD+ synthase (glutamine-hydrolyzing) activity"/>
    <property type="evidence" value="ECO:0007669"/>
    <property type="project" value="InterPro"/>
</dbReference>
<reference evidence="18 19" key="1">
    <citation type="submission" date="2016-10" db="EMBL/GenBank/DDBJ databases">
        <authorList>
            <person name="de Groot N.N."/>
        </authorList>
    </citation>
    <scope>NUCLEOTIDE SEQUENCE [LARGE SCALE GENOMIC DNA]</scope>
    <source>
        <strain evidence="18 19">DSM 6059</strain>
    </source>
</reference>
<evidence type="ECO:0000256" key="12">
    <source>
        <dbReference type="ARBA" id="ARBA00070926"/>
    </source>
</evidence>
<evidence type="ECO:0000259" key="17">
    <source>
        <dbReference type="Pfam" id="PF02540"/>
    </source>
</evidence>
<feature type="binding site" description="in other chain" evidence="13">
    <location>
        <position position="325"/>
    </location>
    <ligand>
        <name>deamido-NAD(+)</name>
        <dbReference type="ChEBI" id="CHEBI:58437"/>
        <note>ligand shared between two neighboring subunits</note>
    </ligand>
</feature>
<proteinExistence type="inferred from homology"/>
<keyword evidence="8 13" id="KW-0520">NAD</keyword>
<feature type="domain" description="NAD/GMP synthase" evidence="17">
    <location>
        <begin position="200"/>
        <end position="449"/>
    </location>
</feature>
<feature type="binding site" evidence="13">
    <location>
        <position position="345"/>
    </location>
    <ligand>
        <name>ATP</name>
        <dbReference type="ChEBI" id="CHEBI:30616"/>
    </ligand>
</feature>